<dbReference type="GeneID" id="41610043"/>
<comment type="subcellular location">
    <subcellularLocation>
        <location evidence="1">Cell membrane</location>
        <topology evidence="1">Multi-pass membrane protein</topology>
    </subcellularLocation>
</comment>
<evidence type="ECO:0000256" key="4">
    <source>
        <dbReference type="ARBA" id="ARBA00022989"/>
    </source>
</evidence>
<dbReference type="EMBL" id="CP041932">
    <property type="protein sequence ID" value="QEK15253.1"/>
    <property type="molecule type" value="Genomic_DNA"/>
</dbReference>
<feature type="transmembrane region" description="Helical" evidence="6">
    <location>
        <begin position="87"/>
        <end position="111"/>
    </location>
</feature>
<feature type="transmembrane region" description="Helical" evidence="6">
    <location>
        <begin position="403"/>
        <end position="424"/>
    </location>
</feature>
<evidence type="ECO:0000256" key="5">
    <source>
        <dbReference type="ARBA" id="ARBA00023136"/>
    </source>
</evidence>
<feature type="transmembrane region" description="Helical" evidence="6">
    <location>
        <begin position="229"/>
        <end position="248"/>
    </location>
</feature>
<feature type="transmembrane region" description="Helical" evidence="6">
    <location>
        <begin position="459"/>
        <end position="480"/>
    </location>
</feature>
<keyword evidence="3 6" id="KW-0812">Transmembrane</keyword>
<feature type="transmembrane region" description="Helical" evidence="6">
    <location>
        <begin position="163"/>
        <end position="184"/>
    </location>
</feature>
<evidence type="ECO:0000256" key="2">
    <source>
        <dbReference type="ARBA" id="ARBA00022475"/>
    </source>
</evidence>
<keyword evidence="2" id="KW-1003">Cell membrane</keyword>
<dbReference type="PANTHER" id="PTHR30250:SF27">
    <property type="entry name" value="POLYSACCHARIDE BIOSYNTHESIS PROTEIN"/>
    <property type="match status" value="1"/>
</dbReference>
<evidence type="ECO:0000256" key="1">
    <source>
        <dbReference type="ARBA" id="ARBA00004651"/>
    </source>
</evidence>
<evidence type="ECO:0000313" key="7">
    <source>
        <dbReference type="EMBL" id="QEK15253.1"/>
    </source>
</evidence>
<dbReference type="InterPro" id="IPR050833">
    <property type="entry name" value="Poly_Biosynth_Transport"/>
</dbReference>
<evidence type="ECO:0000256" key="6">
    <source>
        <dbReference type="SAM" id="Phobius"/>
    </source>
</evidence>
<keyword evidence="4 6" id="KW-1133">Transmembrane helix</keyword>
<evidence type="ECO:0000313" key="8">
    <source>
        <dbReference type="Proteomes" id="UP000322631"/>
    </source>
</evidence>
<organism evidence="7 8">
    <name type="scientific">Thermococcus aciditolerans</name>
    <dbReference type="NCBI Taxonomy" id="2598455"/>
    <lineage>
        <taxon>Archaea</taxon>
        <taxon>Methanobacteriati</taxon>
        <taxon>Methanobacteriota</taxon>
        <taxon>Thermococci</taxon>
        <taxon>Thermococcales</taxon>
        <taxon>Thermococcaceae</taxon>
        <taxon>Thermococcus</taxon>
    </lineage>
</organism>
<dbReference type="InterPro" id="IPR002797">
    <property type="entry name" value="Polysacc_synth"/>
</dbReference>
<protein>
    <submittedName>
        <fullName evidence="7">Flippase</fullName>
    </submittedName>
</protein>
<dbReference type="KEGG" id="them:FPV09_09270"/>
<feature type="transmembrane region" description="Helical" evidence="6">
    <location>
        <begin position="436"/>
        <end position="453"/>
    </location>
</feature>
<name>A0A5C0SLH8_9EURY</name>
<accession>A0A5C0SLH8</accession>
<feature type="transmembrane region" description="Helical" evidence="6">
    <location>
        <begin position="47"/>
        <end position="66"/>
    </location>
</feature>
<sequence length="514" mass="57153">MSEASQALQRIARGTGIIFAGTVISMLLGFISRMLIARHYTVLEYGVFNLALTVIGVGSVIAKLGFNNSLPREVAFYREKEPDRIDDLISTAMSLVAMSSVLTVMAIILSRSEIADALTRTETSYQLLKDALKMITLALPFTVLTGTIISATQGFGRVREKVYFQNIIYPILWTSAVVTLIALSPPFSDIFWAYMLVQFSVFALLLLEVKRLGLFNLKPSLDLNIGRHLVAFSIPLMFTGILSFIMNWTDTLMLGYYKGSEIVGIYNAATPLVRLIPLFLNSAAFLYSPMASGLYARGKLDEMKRIYQVLTKWIFMLTLPIFSVMFLFPEATIRFIFGSKYLEAVLPLQILALGFMFHTFLGPNGLSLIVIGDSRFIMVSSLVSAGLNVLLNALLIPSYGLEGAAMATAVSYFAGNILSSVRLYQRARIHPFSPNYVKPLIISLLLLGIIRGLKLKVPSIWYAVLILALFVAVYFLLVLISRSIDKEDIELLLAIEKRLGVDLGTIKRVLRRFV</sequence>
<dbReference type="PANTHER" id="PTHR30250">
    <property type="entry name" value="PST FAMILY PREDICTED COLANIC ACID TRANSPORTER"/>
    <property type="match status" value="1"/>
</dbReference>
<gene>
    <name evidence="7" type="ORF">FPV09_09270</name>
</gene>
<reference evidence="7 8" key="1">
    <citation type="submission" date="2019-07" db="EMBL/GenBank/DDBJ databases">
        <title>Complete genome of Thermococcus acidophilus.</title>
        <authorList>
            <person name="Li X."/>
        </authorList>
    </citation>
    <scope>NUCLEOTIDE SEQUENCE [LARGE SCALE GENOMIC DNA]</scope>
    <source>
        <strain evidence="7 8">SY113</strain>
    </source>
</reference>
<feature type="transmembrane region" description="Helical" evidence="6">
    <location>
        <begin position="376"/>
        <end position="397"/>
    </location>
</feature>
<feature type="transmembrane region" description="Helical" evidence="6">
    <location>
        <begin position="12"/>
        <end position="35"/>
    </location>
</feature>
<feature type="transmembrane region" description="Helical" evidence="6">
    <location>
        <begin position="190"/>
        <end position="209"/>
    </location>
</feature>
<evidence type="ECO:0000256" key="3">
    <source>
        <dbReference type="ARBA" id="ARBA00022692"/>
    </source>
</evidence>
<proteinExistence type="predicted"/>
<dbReference type="RefSeq" id="WP_148883190.1">
    <property type="nucleotide sequence ID" value="NZ_CP041932.1"/>
</dbReference>
<dbReference type="GO" id="GO:0005886">
    <property type="term" value="C:plasma membrane"/>
    <property type="evidence" value="ECO:0007669"/>
    <property type="project" value="UniProtKB-SubCell"/>
</dbReference>
<feature type="transmembrane region" description="Helical" evidence="6">
    <location>
        <begin position="309"/>
        <end position="328"/>
    </location>
</feature>
<keyword evidence="8" id="KW-1185">Reference proteome</keyword>
<feature type="transmembrane region" description="Helical" evidence="6">
    <location>
        <begin position="268"/>
        <end position="288"/>
    </location>
</feature>
<keyword evidence="5 6" id="KW-0472">Membrane</keyword>
<feature type="transmembrane region" description="Helical" evidence="6">
    <location>
        <begin position="131"/>
        <end position="151"/>
    </location>
</feature>
<dbReference type="CDD" id="cd13128">
    <property type="entry name" value="MATE_Wzx_like"/>
    <property type="match status" value="1"/>
</dbReference>
<dbReference type="Proteomes" id="UP000322631">
    <property type="component" value="Chromosome"/>
</dbReference>
<dbReference type="AlphaFoldDB" id="A0A5C0SLH8"/>
<feature type="transmembrane region" description="Helical" evidence="6">
    <location>
        <begin position="348"/>
        <end position="369"/>
    </location>
</feature>
<dbReference type="Pfam" id="PF01943">
    <property type="entry name" value="Polysacc_synt"/>
    <property type="match status" value="1"/>
</dbReference>